<reference evidence="2" key="1">
    <citation type="submission" date="2020-10" db="EMBL/GenBank/DDBJ databases">
        <authorList>
            <person name="Gilroy R."/>
        </authorList>
    </citation>
    <scope>NUCLEOTIDE SEQUENCE</scope>
    <source>
        <strain evidence="2">CHK195-26880</strain>
    </source>
</reference>
<evidence type="ECO:0000313" key="2">
    <source>
        <dbReference type="EMBL" id="HIT36870.1"/>
    </source>
</evidence>
<dbReference type="Pfam" id="PF01381">
    <property type="entry name" value="HTH_3"/>
    <property type="match status" value="1"/>
</dbReference>
<dbReference type="AlphaFoldDB" id="A0A9D1G9G2"/>
<dbReference type="InterPro" id="IPR010982">
    <property type="entry name" value="Lambda_DNA-bd_dom_sf"/>
</dbReference>
<dbReference type="EMBL" id="DVKQ01000002">
    <property type="protein sequence ID" value="HIT36870.1"/>
    <property type="molecule type" value="Genomic_DNA"/>
</dbReference>
<proteinExistence type="predicted"/>
<dbReference type="PROSITE" id="PS50943">
    <property type="entry name" value="HTH_CROC1"/>
    <property type="match status" value="1"/>
</dbReference>
<reference evidence="2" key="2">
    <citation type="journal article" date="2021" name="PeerJ">
        <title>Extensive microbial diversity within the chicken gut microbiome revealed by metagenomics and culture.</title>
        <authorList>
            <person name="Gilroy R."/>
            <person name="Ravi A."/>
            <person name="Getino M."/>
            <person name="Pursley I."/>
            <person name="Horton D.L."/>
            <person name="Alikhan N.F."/>
            <person name="Baker D."/>
            <person name="Gharbi K."/>
            <person name="Hall N."/>
            <person name="Watson M."/>
            <person name="Adriaenssens E.M."/>
            <person name="Foster-Nyarko E."/>
            <person name="Jarju S."/>
            <person name="Secka A."/>
            <person name="Antonio M."/>
            <person name="Oren A."/>
            <person name="Chaudhuri R.R."/>
            <person name="La Ragione R."/>
            <person name="Hildebrand F."/>
            <person name="Pallen M.J."/>
        </authorList>
    </citation>
    <scope>NUCLEOTIDE SEQUENCE</scope>
    <source>
        <strain evidence="2">CHK195-26880</strain>
    </source>
</reference>
<comment type="caution">
    <text evidence="2">The sequence shown here is derived from an EMBL/GenBank/DDBJ whole genome shotgun (WGS) entry which is preliminary data.</text>
</comment>
<dbReference type="Proteomes" id="UP000886833">
    <property type="component" value="Unassembled WGS sequence"/>
</dbReference>
<feature type="domain" description="HTH cro/C1-type" evidence="1">
    <location>
        <begin position="1"/>
        <end position="46"/>
    </location>
</feature>
<name>A0A9D1G9G2_9FIRM</name>
<dbReference type="SUPFAM" id="SSF47413">
    <property type="entry name" value="lambda repressor-like DNA-binding domains"/>
    <property type="match status" value="1"/>
</dbReference>
<gene>
    <name evidence="2" type="ORF">IAB59_00095</name>
</gene>
<dbReference type="InterPro" id="IPR001387">
    <property type="entry name" value="Cro/C1-type_HTH"/>
</dbReference>
<sequence>MSQSEVARLVNITSPMYNYIESGKRRPKPELAKKIADILNFSWTRFYE</sequence>
<dbReference type="GO" id="GO:0003677">
    <property type="term" value="F:DNA binding"/>
    <property type="evidence" value="ECO:0007669"/>
    <property type="project" value="InterPro"/>
</dbReference>
<organism evidence="2 3">
    <name type="scientific">Candidatus Onthousia faecipullorum</name>
    <dbReference type="NCBI Taxonomy" id="2840887"/>
    <lineage>
        <taxon>Bacteria</taxon>
        <taxon>Bacillati</taxon>
        <taxon>Bacillota</taxon>
        <taxon>Bacilli</taxon>
        <taxon>Candidatus Onthousia</taxon>
    </lineage>
</organism>
<evidence type="ECO:0000313" key="3">
    <source>
        <dbReference type="Proteomes" id="UP000886833"/>
    </source>
</evidence>
<dbReference type="CDD" id="cd00093">
    <property type="entry name" value="HTH_XRE"/>
    <property type="match status" value="1"/>
</dbReference>
<accession>A0A9D1G9G2</accession>
<dbReference type="Gene3D" id="1.10.260.40">
    <property type="entry name" value="lambda repressor-like DNA-binding domains"/>
    <property type="match status" value="1"/>
</dbReference>
<protein>
    <submittedName>
        <fullName evidence="2">Helix-turn-helix transcriptional regulator</fullName>
    </submittedName>
</protein>
<evidence type="ECO:0000259" key="1">
    <source>
        <dbReference type="PROSITE" id="PS50943"/>
    </source>
</evidence>